<keyword evidence="1" id="KW-0812">Transmembrane</keyword>
<evidence type="ECO:0000313" key="3">
    <source>
        <dbReference type="Proteomes" id="UP000005408"/>
    </source>
</evidence>
<dbReference type="AlphaFoldDB" id="A0A8W8I9J2"/>
<organism evidence="2 3">
    <name type="scientific">Magallana gigas</name>
    <name type="common">Pacific oyster</name>
    <name type="synonym">Crassostrea gigas</name>
    <dbReference type="NCBI Taxonomy" id="29159"/>
    <lineage>
        <taxon>Eukaryota</taxon>
        <taxon>Metazoa</taxon>
        <taxon>Spiralia</taxon>
        <taxon>Lophotrochozoa</taxon>
        <taxon>Mollusca</taxon>
        <taxon>Bivalvia</taxon>
        <taxon>Autobranchia</taxon>
        <taxon>Pteriomorphia</taxon>
        <taxon>Ostreida</taxon>
        <taxon>Ostreoidea</taxon>
        <taxon>Ostreidae</taxon>
        <taxon>Magallana</taxon>
    </lineage>
</organism>
<keyword evidence="1" id="KW-0472">Membrane</keyword>
<evidence type="ECO:0000313" key="2">
    <source>
        <dbReference type="EnsemblMetazoa" id="G13081.1:cds"/>
    </source>
</evidence>
<accession>A0A8W8I9J2</accession>
<keyword evidence="3" id="KW-1185">Reference proteome</keyword>
<dbReference type="EnsemblMetazoa" id="G13081.1">
    <property type="protein sequence ID" value="G13081.1:cds"/>
    <property type="gene ID" value="G13081"/>
</dbReference>
<sequence>MSVIACSRKQQKTSYISRLGVFLQIRYQSLAPRPILYIRRFVMLEPCSLRQNPSGNHTLRQNERQADFSSSVVSSILVASCDAQLFGGRRRRGRLGGFAAGLGLGILGAGLLGGFNRPYGYGGFGSPYGYGGFGRGFGYHGLGYGYPYGGFGGIGFPHSHIHVY</sequence>
<keyword evidence="1" id="KW-1133">Transmembrane helix</keyword>
<protein>
    <submittedName>
        <fullName evidence="2">Uncharacterized protein</fullName>
    </submittedName>
</protein>
<dbReference type="Proteomes" id="UP000005408">
    <property type="component" value="Unassembled WGS sequence"/>
</dbReference>
<proteinExistence type="predicted"/>
<feature type="transmembrane region" description="Helical" evidence="1">
    <location>
        <begin position="95"/>
        <end position="115"/>
    </location>
</feature>
<evidence type="ECO:0000256" key="1">
    <source>
        <dbReference type="SAM" id="Phobius"/>
    </source>
</evidence>
<name>A0A8W8I9J2_MAGGI</name>
<reference evidence="2" key="1">
    <citation type="submission" date="2022-08" db="UniProtKB">
        <authorList>
            <consortium name="EnsemblMetazoa"/>
        </authorList>
    </citation>
    <scope>IDENTIFICATION</scope>
    <source>
        <strain evidence="2">05x7-T-G4-1.051#20</strain>
    </source>
</reference>